<dbReference type="PANTHER" id="PTHR30304">
    <property type="entry name" value="D-TAGATOSE-1,6-BISPHOSPHATE ALDOLASE"/>
    <property type="match status" value="1"/>
</dbReference>
<name>A0ABT2S577_9FIRM</name>
<gene>
    <name evidence="2" type="ORF">OCV65_04790</name>
</gene>
<dbReference type="EMBL" id="JAOQJV010000004">
    <property type="protein sequence ID" value="MCU6699552.1"/>
    <property type="molecule type" value="Genomic_DNA"/>
</dbReference>
<dbReference type="Gene3D" id="3.20.20.70">
    <property type="entry name" value="Aldolase class I"/>
    <property type="match status" value="1"/>
</dbReference>
<dbReference type="InterPro" id="IPR013785">
    <property type="entry name" value="Aldolase_TIM"/>
</dbReference>
<proteinExistence type="predicted"/>
<evidence type="ECO:0000313" key="2">
    <source>
        <dbReference type="EMBL" id="MCU6699552.1"/>
    </source>
</evidence>
<dbReference type="InterPro" id="IPR000771">
    <property type="entry name" value="FBA_II"/>
</dbReference>
<evidence type="ECO:0000256" key="1">
    <source>
        <dbReference type="ARBA" id="ARBA00001947"/>
    </source>
</evidence>
<dbReference type="Proteomes" id="UP001207605">
    <property type="component" value="Unassembled WGS sequence"/>
</dbReference>
<keyword evidence="3" id="KW-1185">Reference proteome</keyword>
<dbReference type="RefSeq" id="WP_118384358.1">
    <property type="nucleotide sequence ID" value="NZ_JAOQJV010000004.1"/>
</dbReference>
<dbReference type="InterPro" id="IPR050246">
    <property type="entry name" value="Class_II_FBP_aldolase"/>
</dbReference>
<dbReference type="PIRSF" id="PIRSF001359">
    <property type="entry name" value="F_bP_aldolase_II"/>
    <property type="match status" value="1"/>
</dbReference>
<dbReference type="Pfam" id="PF01116">
    <property type="entry name" value="F_bP_aldolase"/>
    <property type="match status" value="1"/>
</dbReference>
<dbReference type="PANTHER" id="PTHR30304:SF0">
    <property type="entry name" value="D-TAGATOSE-1,6-BISPHOSPHATE ALDOLASE SUBUNIT GATY-RELATED"/>
    <property type="match status" value="1"/>
</dbReference>
<comment type="cofactor">
    <cofactor evidence="1">
        <name>Zn(2+)</name>
        <dbReference type="ChEBI" id="CHEBI:29105"/>
    </cofactor>
</comment>
<accession>A0ABT2S577</accession>
<protein>
    <submittedName>
        <fullName evidence="2">Class II fructose-bisphosphate aldolase</fullName>
    </submittedName>
</protein>
<organism evidence="2 3">
    <name type="scientific">Dorea ammoniilytica</name>
    <dbReference type="NCBI Taxonomy" id="2981788"/>
    <lineage>
        <taxon>Bacteria</taxon>
        <taxon>Bacillati</taxon>
        <taxon>Bacillota</taxon>
        <taxon>Clostridia</taxon>
        <taxon>Lachnospirales</taxon>
        <taxon>Lachnospiraceae</taxon>
        <taxon>Dorea</taxon>
    </lineage>
</organism>
<reference evidence="2 3" key="1">
    <citation type="journal article" date="2021" name="ISME Commun">
        <title>Automated analysis of genomic sequences facilitates high-throughput and comprehensive description of bacteria.</title>
        <authorList>
            <person name="Hitch T.C.A."/>
        </authorList>
    </citation>
    <scope>NUCLEOTIDE SEQUENCE [LARGE SCALE GENOMIC DNA]</scope>
    <source>
        <strain evidence="2 3">Sanger_02</strain>
    </source>
</reference>
<comment type="caution">
    <text evidence="2">The sequence shown here is derived from an EMBL/GenBank/DDBJ whole genome shotgun (WGS) entry which is preliminary data.</text>
</comment>
<evidence type="ECO:0000313" key="3">
    <source>
        <dbReference type="Proteomes" id="UP001207605"/>
    </source>
</evidence>
<dbReference type="SUPFAM" id="SSF51569">
    <property type="entry name" value="Aldolase"/>
    <property type="match status" value="1"/>
</dbReference>
<sequence>MILSMAEILNDAKKRKYGVAAPNVFSSITVKACFEAAEEMHAPIILDCAGMPFLEETAEIARFYERKYPNVYAALNLDHGGPYEEIVSAIRFGFSSVMIDRSMVPYEENVREVAEIVKIAHAVGVSVEAELGHVGQGFEYEETRNAGLTNPEEAVSFVKETGIDCLAVAVGTSHGVYKGKPHLEFDLLSELSEKIQIPLVLHGGSGTGDDNLAKAVCCGIQKVNLFTDLSNAGLKSLMKYLGIDWDQMQQDGTKGEFANMKANLCDAGLEAGKGYKELLCHYIELFGGVGKI</sequence>
<dbReference type="CDD" id="cd00947">
    <property type="entry name" value="TBP_aldolase_IIB"/>
    <property type="match status" value="1"/>
</dbReference>